<evidence type="ECO:0000256" key="1">
    <source>
        <dbReference type="ARBA" id="ARBA00023239"/>
    </source>
</evidence>
<accession>A0A4V2XXD7</accession>
<name>A0A4V2XXD7_9ACTN</name>
<dbReference type="SUPFAM" id="SSF51556">
    <property type="entry name" value="Metallo-dependent hydrolases"/>
    <property type="match status" value="1"/>
</dbReference>
<dbReference type="Gene3D" id="3.20.20.140">
    <property type="entry name" value="Metal-dependent hydrolases"/>
    <property type="match status" value="1"/>
</dbReference>
<dbReference type="GO" id="GO:0016787">
    <property type="term" value="F:hydrolase activity"/>
    <property type="evidence" value="ECO:0007669"/>
    <property type="project" value="InterPro"/>
</dbReference>
<feature type="domain" description="Amidohydrolase-related" evidence="2">
    <location>
        <begin position="37"/>
        <end position="373"/>
    </location>
</feature>
<dbReference type="Pfam" id="PF04909">
    <property type="entry name" value="Amidohydro_2"/>
    <property type="match status" value="1"/>
</dbReference>
<dbReference type="AlphaFoldDB" id="A0A4V2XXD7"/>
<dbReference type="GO" id="GO:0016831">
    <property type="term" value="F:carboxy-lyase activity"/>
    <property type="evidence" value="ECO:0007669"/>
    <property type="project" value="InterPro"/>
</dbReference>
<dbReference type="InterPro" id="IPR006680">
    <property type="entry name" value="Amidohydro-rel"/>
</dbReference>
<dbReference type="GO" id="GO:0019748">
    <property type="term" value="P:secondary metabolic process"/>
    <property type="evidence" value="ECO:0007669"/>
    <property type="project" value="TreeGrafter"/>
</dbReference>
<sequence>MTAETADGSVQNGVAYPRPDLLKTGVPQKFEYSQPIIDAHTHWYSGEFVELVVTEGGQNNAKISGPDESGTYTMQAIGRGHGAGYYPYRGSRFMERLIKIEWQLERMEDRGVDLHSIGMTHPKIYWAPPEFALRLARAQNDGLSELHQQYPDRFMGQIILPLQDVNLSLQELERAAALPGLRGINLGHHVNGLNASDKSFWPLWARCEELDQPLMMHNIDPLGPDRLYQGGVDLVNSLGNPFEATLAAVSMIVSGMLDEFPGLDVYLPHAGGALPWIVGRIDYQIWRGFFSGLALERASQYLGRFYYDLILHDPILTRTMIELVGVDRIVSGTDWPQGMSVWRPVEYVETIPDITQDEAEAILCRNPAKLLRLTSSTY</sequence>
<comment type="caution">
    <text evidence="3">The sequence shown here is derived from an EMBL/GenBank/DDBJ whole genome shotgun (WGS) entry which is preliminary data.</text>
</comment>
<dbReference type="PANTHER" id="PTHR21240:SF28">
    <property type="entry name" value="ISO-OROTATE DECARBOXYLASE (EUROFUNG)"/>
    <property type="match status" value="1"/>
</dbReference>
<dbReference type="GO" id="GO:0005737">
    <property type="term" value="C:cytoplasm"/>
    <property type="evidence" value="ECO:0007669"/>
    <property type="project" value="TreeGrafter"/>
</dbReference>
<evidence type="ECO:0000259" key="2">
    <source>
        <dbReference type="Pfam" id="PF04909"/>
    </source>
</evidence>
<keyword evidence="1" id="KW-0456">Lyase</keyword>
<proteinExistence type="predicted"/>
<evidence type="ECO:0000313" key="4">
    <source>
        <dbReference type="Proteomes" id="UP000295621"/>
    </source>
</evidence>
<dbReference type="InterPro" id="IPR032466">
    <property type="entry name" value="Metal_Hydrolase"/>
</dbReference>
<reference evidence="3 4" key="1">
    <citation type="submission" date="2019-02" db="EMBL/GenBank/DDBJ databases">
        <title>Draft genome sequences of novel Actinobacteria.</title>
        <authorList>
            <person name="Sahin N."/>
            <person name="Ay H."/>
            <person name="Saygin H."/>
        </authorList>
    </citation>
    <scope>NUCLEOTIDE SEQUENCE [LARGE SCALE GENOMIC DNA]</scope>
    <source>
        <strain evidence="3 4">KC603</strain>
    </source>
</reference>
<dbReference type="RefSeq" id="WP_131981073.1">
    <property type="nucleotide sequence ID" value="NZ_SMKL01000013.1"/>
</dbReference>
<gene>
    <name evidence="3" type="ORF">E1212_08000</name>
</gene>
<dbReference type="EMBL" id="SMKL01000013">
    <property type="protein sequence ID" value="TDC52785.1"/>
    <property type="molecule type" value="Genomic_DNA"/>
</dbReference>
<dbReference type="Proteomes" id="UP000295621">
    <property type="component" value="Unassembled WGS sequence"/>
</dbReference>
<dbReference type="InterPro" id="IPR032465">
    <property type="entry name" value="ACMSD"/>
</dbReference>
<dbReference type="OrthoDB" id="8673173at2"/>
<evidence type="ECO:0000313" key="3">
    <source>
        <dbReference type="EMBL" id="TDC52785.1"/>
    </source>
</evidence>
<protein>
    <recommendedName>
        <fullName evidence="2">Amidohydrolase-related domain-containing protein</fullName>
    </recommendedName>
</protein>
<keyword evidence="4" id="KW-1185">Reference proteome</keyword>
<dbReference type="PANTHER" id="PTHR21240">
    <property type="entry name" value="2-AMINO-3-CARBOXYLMUCONATE-6-SEMIALDEHYDE DECARBOXYLASE"/>
    <property type="match status" value="1"/>
</dbReference>
<organism evidence="3 4">
    <name type="scientific">Jiangella ureilytica</name>
    <dbReference type="NCBI Taxonomy" id="2530374"/>
    <lineage>
        <taxon>Bacteria</taxon>
        <taxon>Bacillati</taxon>
        <taxon>Actinomycetota</taxon>
        <taxon>Actinomycetes</taxon>
        <taxon>Jiangellales</taxon>
        <taxon>Jiangellaceae</taxon>
        <taxon>Jiangella</taxon>
    </lineage>
</organism>